<keyword evidence="1" id="KW-0732">Signal</keyword>
<dbReference type="PATRIC" id="fig|659018.3.peg.92"/>
<dbReference type="AlphaFoldDB" id="A0A0R0ECS8"/>
<dbReference type="Proteomes" id="UP000050940">
    <property type="component" value="Unassembled WGS sequence"/>
</dbReference>
<evidence type="ECO:0008006" key="4">
    <source>
        <dbReference type="Google" id="ProtNLM"/>
    </source>
</evidence>
<name>A0A0R0ECS8_9GAMM</name>
<proteinExistence type="predicted"/>
<gene>
    <name evidence="2" type="ORF">ABB34_01875</name>
</gene>
<evidence type="ECO:0000256" key="1">
    <source>
        <dbReference type="SAM" id="SignalP"/>
    </source>
</evidence>
<dbReference type="STRING" id="659018.ABB34_01875"/>
<protein>
    <recommendedName>
        <fullName evidence="4">Tetratricopeptide repeat protein</fullName>
    </recommendedName>
</protein>
<keyword evidence="3" id="KW-1185">Reference proteome</keyword>
<dbReference type="EMBL" id="LDJP01000010">
    <property type="protein sequence ID" value="KRG88058.1"/>
    <property type="molecule type" value="Genomic_DNA"/>
</dbReference>
<evidence type="ECO:0000313" key="3">
    <source>
        <dbReference type="Proteomes" id="UP000050940"/>
    </source>
</evidence>
<dbReference type="RefSeq" id="WP_057639539.1">
    <property type="nucleotide sequence ID" value="NZ_LDJP01000010.1"/>
</dbReference>
<dbReference type="InterPro" id="IPR011990">
    <property type="entry name" value="TPR-like_helical_dom_sf"/>
</dbReference>
<comment type="caution">
    <text evidence="2">The sequence shown here is derived from an EMBL/GenBank/DDBJ whole genome shotgun (WGS) entry which is preliminary data.</text>
</comment>
<feature type="signal peptide" evidence="1">
    <location>
        <begin position="1"/>
        <end position="24"/>
    </location>
</feature>
<accession>A0A0R0ECS8</accession>
<dbReference type="SUPFAM" id="SSF48452">
    <property type="entry name" value="TPR-like"/>
    <property type="match status" value="1"/>
</dbReference>
<sequence>MGTTKSVAAGLALLASLFLSSAQAQNLPKIAEFYFDEDMAAKPVQALPPEQDGLVDQLMKLRERGRKGADATVQLAGIAYAEGRAELGTQLYGEALSSVSANSIQARSIHWNQGWDLYRSGDAQAALAHWGIAAEGVRGNAGWVPPTLALALWKLGRRDEAIAWYAAAARTEPQQWNDAARFPQLLPEWKDEERATLAEVQQAWAANPPAWP</sequence>
<feature type="chain" id="PRO_5006397003" description="Tetratricopeptide repeat protein" evidence="1">
    <location>
        <begin position="25"/>
        <end position="212"/>
    </location>
</feature>
<organism evidence="2 3">
    <name type="scientific">Stenotrophomonas daejeonensis</name>
    <dbReference type="NCBI Taxonomy" id="659018"/>
    <lineage>
        <taxon>Bacteria</taxon>
        <taxon>Pseudomonadati</taxon>
        <taxon>Pseudomonadota</taxon>
        <taxon>Gammaproteobacteria</taxon>
        <taxon>Lysobacterales</taxon>
        <taxon>Lysobacteraceae</taxon>
        <taxon>Stenotrophomonas</taxon>
    </lineage>
</organism>
<dbReference type="OrthoDB" id="5974438at2"/>
<evidence type="ECO:0000313" key="2">
    <source>
        <dbReference type="EMBL" id="KRG88058.1"/>
    </source>
</evidence>
<reference evidence="2 3" key="1">
    <citation type="submission" date="2015-05" db="EMBL/GenBank/DDBJ databases">
        <title>Genome sequencing and analysis of members of genus Stenotrophomonas.</title>
        <authorList>
            <person name="Patil P.P."/>
            <person name="Midha S."/>
            <person name="Patil P.B."/>
        </authorList>
    </citation>
    <scope>NUCLEOTIDE SEQUENCE [LARGE SCALE GENOMIC DNA]</scope>
    <source>
        <strain evidence="2 3">JCM 16244</strain>
    </source>
</reference>
<dbReference type="Gene3D" id="1.25.40.10">
    <property type="entry name" value="Tetratricopeptide repeat domain"/>
    <property type="match status" value="1"/>
</dbReference>